<name>A0A8K0HRU6_9ROSA</name>
<feature type="compositionally biased region" description="Basic and acidic residues" evidence="1">
    <location>
        <begin position="46"/>
        <end position="55"/>
    </location>
</feature>
<evidence type="ECO:0000256" key="1">
    <source>
        <dbReference type="SAM" id="MobiDB-lite"/>
    </source>
</evidence>
<feature type="region of interest" description="Disordered" evidence="1">
    <location>
        <begin position="24"/>
        <end position="56"/>
    </location>
</feature>
<dbReference type="Proteomes" id="UP000796880">
    <property type="component" value="Unassembled WGS sequence"/>
</dbReference>
<gene>
    <name evidence="2" type="ORF">FNV43_RR02562</name>
</gene>
<evidence type="ECO:0000313" key="3">
    <source>
        <dbReference type="Proteomes" id="UP000796880"/>
    </source>
</evidence>
<dbReference type="EMBL" id="VOIH02000001">
    <property type="protein sequence ID" value="KAF3457902.1"/>
    <property type="molecule type" value="Genomic_DNA"/>
</dbReference>
<sequence>MPRNREAKAVGEIYDTVTFCLDDYEDEDEEDEGSTAKVAKGNRERRRSEDVDDHGAGLAQIPGLWIIRTRS</sequence>
<protein>
    <submittedName>
        <fullName evidence="2">Uncharacterized protein</fullName>
    </submittedName>
</protein>
<accession>A0A8K0HRU6</accession>
<dbReference type="AlphaFoldDB" id="A0A8K0HRU6"/>
<organism evidence="2 3">
    <name type="scientific">Rhamnella rubrinervis</name>
    <dbReference type="NCBI Taxonomy" id="2594499"/>
    <lineage>
        <taxon>Eukaryota</taxon>
        <taxon>Viridiplantae</taxon>
        <taxon>Streptophyta</taxon>
        <taxon>Embryophyta</taxon>
        <taxon>Tracheophyta</taxon>
        <taxon>Spermatophyta</taxon>
        <taxon>Magnoliopsida</taxon>
        <taxon>eudicotyledons</taxon>
        <taxon>Gunneridae</taxon>
        <taxon>Pentapetalae</taxon>
        <taxon>rosids</taxon>
        <taxon>fabids</taxon>
        <taxon>Rosales</taxon>
        <taxon>Rhamnaceae</taxon>
        <taxon>rhamnoid group</taxon>
        <taxon>Rhamneae</taxon>
        <taxon>Rhamnella</taxon>
    </lineage>
</organism>
<comment type="caution">
    <text evidence="2">The sequence shown here is derived from an EMBL/GenBank/DDBJ whole genome shotgun (WGS) entry which is preliminary data.</text>
</comment>
<reference evidence="2" key="1">
    <citation type="submission" date="2020-03" db="EMBL/GenBank/DDBJ databases">
        <title>A high-quality chromosome-level genome assembly of a woody plant with both climbing and erect habits, Rhamnella rubrinervis.</title>
        <authorList>
            <person name="Lu Z."/>
            <person name="Yang Y."/>
            <person name="Zhu X."/>
            <person name="Sun Y."/>
        </authorList>
    </citation>
    <scope>NUCLEOTIDE SEQUENCE</scope>
    <source>
        <strain evidence="2">BYM</strain>
        <tissue evidence="2">Leaf</tissue>
    </source>
</reference>
<proteinExistence type="predicted"/>
<feature type="compositionally biased region" description="Acidic residues" evidence="1">
    <location>
        <begin position="24"/>
        <end position="33"/>
    </location>
</feature>
<keyword evidence="3" id="KW-1185">Reference proteome</keyword>
<evidence type="ECO:0000313" key="2">
    <source>
        <dbReference type="EMBL" id="KAF3457902.1"/>
    </source>
</evidence>